<keyword evidence="2" id="KW-1185">Reference proteome</keyword>
<evidence type="ECO:0000313" key="2">
    <source>
        <dbReference type="Proteomes" id="UP000185557"/>
    </source>
</evidence>
<dbReference type="RefSeq" id="WP_073609663.1">
    <property type="nucleotide sequence ID" value="NZ_MRCG01000013.1"/>
</dbReference>
<dbReference type="OrthoDB" id="564104at2"/>
<evidence type="ECO:0000313" key="1">
    <source>
        <dbReference type="EMBL" id="OKH46437.1"/>
    </source>
</evidence>
<organism evidence="1 2">
    <name type="scientific">Phormidium tenue NIES-30</name>
    <dbReference type="NCBI Taxonomy" id="549789"/>
    <lineage>
        <taxon>Bacteria</taxon>
        <taxon>Bacillati</taxon>
        <taxon>Cyanobacteriota</taxon>
        <taxon>Cyanophyceae</taxon>
        <taxon>Oscillatoriophycideae</taxon>
        <taxon>Oscillatoriales</taxon>
        <taxon>Oscillatoriaceae</taxon>
        <taxon>Phormidium</taxon>
    </lineage>
</organism>
<gene>
    <name evidence="1" type="ORF">NIES30_17235</name>
</gene>
<protein>
    <submittedName>
        <fullName evidence="1">Uncharacterized protein</fullName>
    </submittedName>
</protein>
<sequence>MKTVRPDSLTAQFYNDGLVVFLYDDQSQAAIKAINPSILEGYGNSDINSELFEVTEKGLLVAYELRQDDEMALEVAIGDPLNDQEREAVDIYPHVQRAYLNLPSGKLAIEGYGNLRPSPDFDPNEEPGALLDVPPGEYIVSIYSLVGCTEEELEESTKPNYLFVLTPLSQAEPLSERKPLLHGHS</sequence>
<dbReference type="EMBL" id="MRCG01000013">
    <property type="protein sequence ID" value="OKH46437.1"/>
    <property type="molecule type" value="Genomic_DNA"/>
</dbReference>
<dbReference type="AlphaFoldDB" id="A0A1U7J2S8"/>
<reference evidence="1 2" key="1">
    <citation type="submission" date="2016-11" db="EMBL/GenBank/DDBJ databases">
        <title>Draft Genome Sequences of Nine Cyanobacterial Strains from Diverse Habitats.</title>
        <authorList>
            <person name="Zhu T."/>
            <person name="Hou S."/>
            <person name="Lu X."/>
            <person name="Hess W.R."/>
        </authorList>
    </citation>
    <scope>NUCLEOTIDE SEQUENCE [LARGE SCALE GENOMIC DNA]</scope>
    <source>
        <strain evidence="1 2">NIES-30</strain>
    </source>
</reference>
<comment type="caution">
    <text evidence="1">The sequence shown here is derived from an EMBL/GenBank/DDBJ whole genome shotgun (WGS) entry which is preliminary data.</text>
</comment>
<proteinExistence type="predicted"/>
<name>A0A1U7J2S8_9CYAN</name>
<accession>A0A1U7J2S8</accession>
<dbReference type="Proteomes" id="UP000185557">
    <property type="component" value="Unassembled WGS sequence"/>
</dbReference>